<comment type="caution">
    <text evidence="2">The sequence shown here is derived from an EMBL/GenBank/DDBJ whole genome shotgun (WGS) entry which is preliminary data.</text>
</comment>
<name>A0A917CUC6_9GAMM</name>
<dbReference type="Pfam" id="PF01841">
    <property type="entry name" value="Transglut_core"/>
    <property type="match status" value="1"/>
</dbReference>
<protein>
    <recommendedName>
        <fullName evidence="1">Transglutaminase-like domain-containing protein</fullName>
    </recommendedName>
</protein>
<dbReference type="AlphaFoldDB" id="A0A917CUC6"/>
<sequence length="289" mass="32840">MRIAIFISILAIMATVVFLKYGQRSEIVIEPVWDGVKSIRYGFELKNKGSKLAKDIVFKAYAPVSLTSSQKVKAIKSSHEYLIESDEMGNQLLVYSLPEIPPFGTLNIQITVEIETSDIVAQGYKDDALYFSEQPGIEINNENVMQVANYISNKSHNAPQEIYNWLVENLNYTGYGYTDKGAAYAAEYLEGDCTEYAYLGTAVGRLLSIPSRAVNGYVVVNDAKLNISDYHTWTEMWFDGGWQVMDAQKQNNFDKQSDYIAMSIYNDSFKRKGFQQFWISNNDIKVMMK</sequence>
<dbReference type="SUPFAM" id="SSF54001">
    <property type="entry name" value="Cysteine proteinases"/>
    <property type="match status" value="1"/>
</dbReference>
<accession>A0A917CUC6</accession>
<dbReference type="PANTHER" id="PTHR33490">
    <property type="entry name" value="BLR5614 PROTEIN-RELATED"/>
    <property type="match status" value="1"/>
</dbReference>
<dbReference type="InterPro" id="IPR002931">
    <property type="entry name" value="Transglutaminase-like"/>
</dbReference>
<reference evidence="2" key="2">
    <citation type="submission" date="2020-09" db="EMBL/GenBank/DDBJ databases">
        <authorList>
            <person name="Sun Q."/>
            <person name="Zhou Y."/>
        </authorList>
    </citation>
    <scope>NUCLEOTIDE SEQUENCE</scope>
    <source>
        <strain evidence="2">CGMCC 1.12181</strain>
    </source>
</reference>
<keyword evidence="3" id="KW-1185">Reference proteome</keyword>
<dbReference type="SMART" id="SM00460">
    <property type="entry name" value="TGc"/>
    <property type="match status" value="1"/>
</dbReference>
<dbReference type="EMBL" id="BMEO01000010">
    <property type="protein sequence ID" value="GGF99127.1"/>
    <property type="molecule type" value="Genomic_DNA"/>
</dbReference>
<dbReference type="InterPro" id="IPR038765">
    <property type="entry name" value="Papain-like_cys_pep_sf"/>
</dbReference>
<dbReference type="Proteomes" id="UP000605253">
    <property type="component" value="Unassembled WGS sequence"/>
</dbReference>
<evidence type="ECO:0000313" key="3">
    <source>
        <dbReference type="Proteomes" id="UP000605253"/>
    </source>
</evidence>
<gene>
    <name evidence="2" type="ORF">GCM10011365_20540</name>
</gene>
<evidence type="ECO:0000259" key="1">
    <source>
        <dbReference type="SMART" id="SM00460"/>
    </source>
</evidence>
<feature type="domain" description="Transglutaminase-like" evidence="1">
    <location>
        <begin position="185"/>
        <end position="249"/>
    </location>
</feature>
<proteinExistence type="predicted"/>
<organism evidence="2 3">
    <name type="scientific">Marinicella pacifica</name>
    <dbReference type="NCBI Taxonomy" id="1171543"/>
    <lineage>
        <taxon>Bacteria</taxon>
        <taxon>Pseudomonadati</taxon>
        <taxon>Pseudomonadota</taxon>
        <taxon>Gammaproteobacteria</taxon>
        <taxon>Lysobacterales</taxon>
        <taxon>Marinicellaceae</taxon>
        <taxon>Marinicella</taxon>
    </lineage>
</organism>
<dbReference type="Gene3D" id="3.10.620.30">
    <property type="match status" value="1"/>
</dbReference>
<evidence type="ECO:0000313" key="2">
    <source>
        <dbReference type="EMBL" id="GGF99127.1"/>
    </source>
</evidence>
<dbReference type="RefSeq" id="WP_188365659.1">
    <property type="nucleotide sequence ID" value="NZ_BAABJF010000006.1"/>
</dbReference>
<reference evidence="2" key="1">
    <citation type="journal article" date="2014" name="Int. J. Syst. Evol. Microbiol.">
        <title>Complete genome sequence of Corynebacterium casei LMG S-19264T (=DSM 44701T), isolated from a smear-ripened cheese.</title>
        <authorList>
            <consortium name="US DOE Joint Genome Institute (JGI-PGF)"/>
            <person name="Walter F."/>
            <person name="Albersmeier A."/>
            <person name="Kalinowski J."/>
            <person name="Ruckert C."/>
        </authorList>
    </citation>
    <scope>NUCLEOTIDE SEQUENCE</scope>
    <source>
        <strain evidence="2">CGMCC 1.12181</strain>
    </source>
</reference>